<evidence type="ECO:0008006" key="7">
    <source>
        <dbReference type="Google" id="ProtNLM"/>
    </source>
</evidence>
<dbReference type="Proteomes" id="UP000182486">
    <property type="component" value="Unassembled WGS sequence"/>
</dbReference>
<reference evidence="5 6" key="1">
    <citation type="submission" date="2016-09" db="EMBL/GenBank/DDBJ databases">
        <title>Couchioplanes caeruleus draft genome sequence.</title>
        <authorList>
            <person name="Sheehan J."/>
            <person name="Caffrey P."/>
        </authorList>
    </citation>
    <scope>NUCLEOTIDE SEQUENCE [LARGE SCALE GENOMIC DNA]</scope>
    <source>
        <strain evidence="5 6">DSM 43634</strain>
    </source>
</reference>
<dbReference type="SUPFAM" id="SSF55874">
    <property type="entry name" value="ATPase domain of HSP90 chaperone/DNA topoisomerase II/histidine kinase"/>
    <property type="match status" value="1"/>
</dbReference>
<protein>
    <recommendedName>
        <fullName evidence="7">Anti-sigma regulatory factor (Ser/Thr protein kinase)</fullName>
    </recommendedName>
</protein>
<sequence>MTGMVNHRGLERFLHGVLVVDAEDTIERRLVPLLRREITAGQAVLMVVGSPTAQIVRDRLGRDADALRWAAMDGFYQRLGFTYSGFDRYLREQHARREAVHVVAEPDVVSDPVAPVDRTAAYLKYEAMTNEAYAGYGCPITCIWHRRHHSASIIDDVRRVHPRELTGRGDRDNPAYVPPAAYLKARTQAPMTPAPPVTDVDLTVWDFAEVGACRAAVARFAAQRHFAPAAVRHVVAATSEVVANGLRHGRPPVQVFAWTQDDTLIVHVQDHGGKAVPSDAGYRQPAILTGPAGLWIARQVADVLLTRTAGGRTTVRMYFPYAVTHRSLPI</sequence>
<dbReference type="EMBL" id="MEIA01000437">
    <property type="protein sequence ID" value="OJF11201.1"/>
    <property type="molecule type" value="Genomic_DNA"/>
</dbReference>
<evidence type="ECO:0000313" key="4">
    <source>
        <dbReference type="EMBL" id="OJF11201.1"/>
    </source>
</evidence>
<evidence type="ECO:0000259" key="2">
    <source>
        <dbReference type="Pfam" id="PF13581"/>
    </source>
</evidence>
<evidence type="ECO:0000256" key="1">
    <source>
        <dbReference type="ARBA" id="ARBA00022527"/>
    </source>
</evidence>
<feature type="domain" description="Histidine kinase/HSP90-like ATPase" evidence="2">
    <location>
        <begin position="208"/>
        <end position="318"/>
    </location>
</feature>
<name>A0A1K0H2R6_9ACTN</name>
<evidence type="ECO:0000313" key="6">
    <source>
        <dbReference type="Proteomes" id="UP000182486"/>
    </source>
</evidence>
<feature type="domain" description="MEDS" evidence="3">
    <location>
        <begin position="15"/>
        <end position="162"/>
    </location>
</feature>
<dbReference type="Pfam" id="PF13581">
    <property type="entry name" value="HATPase_c_2"/>
    <property type="match status" value="1"/>
</dbReference>
<evidence type="ECO:0000259" key="3">
    <source>
        <dbReference type="Pfam" id="PF14417"/>
    </source>
</evidence>
<keyword evidence="1" id="KW-0723">Serine/threonine-protein kinase</keyword>
<dbReference type="PANTHER" id="PTHR35526:SF3">
    <property type="entry name" value="ANTI-SIGMA-F FACTOR RSBW"/>
    <property type="match status" value="1"/>
</dbReference>
<dbReference type="AlphaFoldDB" id="A0A1K0H2R6"/>
<keyword evidence="1" id="KW-0808">Transferase</keyword>
<dbReference type="InterPro" id="IPR036890">
    <property type="entry name" value="HATPase_C_sf"/>
</dbReference>
<proteinExistence type="predicted"/>
<gene>
    <name evidence="5" type="ORF">BG844_01835</name>
    <name evidence="4" type="ORF">BG844_27745</name>
</gene>
<organism evidence="5 6">
    <name type="scientific">Couchioplanes caeruleus subsp. caeruleus</name>
    <dbReference type="NCBI Taxonomy" id="56427"/>
    <lineage>
        <taxon>Bacteria</taxon>
        <taxon>Bacillati</taxon>
        <taxon>Actinomycetota</taxon>
        <taxon>Actinomycetes</taxon>
        <taxon>Micromonosporales</taxon>
        <taxon>Micromonosporaceae</taxon>
        <taxon>Couchioplanes</taxon>
    </lineage>
</organism>
<dbReference type="InterPro" id="IPR025847">
    <property type="entry name" value="MEDS_domain"/>
</dbReference>
<comment type="caution">
    <text evidence="5">The sequence shown here is derived from an EMBL/GenBank/DDBJ whole genome shotgun (WGS) entry which is preliminary data.</text>
</comment>
<dbReference type="InterPro" id="IPR003594">
    <property type="entry name" value="HATPase_dom"/>
</dbReference>
<accession>A0A1K0H2R6</accession>
<dbReference type="GO" id="GO:0004674">
    <property type="term" value="F:protein serine/threonine kinase activity"/>
    <property type="evidence" value="ECO:0007669"/>
    <property type="project" value="UniProtKB-KW"/>
</dbReference>
<dbReference type="EMBL" id="MEIA01000007">
    <property type="protein sequence ID" value="OJF15995.1"/>
    <property type="molecule type" value="Genomic_DNA"/>
</dbReference>
<dbReference type="Pfam" id="PF14417">
    <property type="entry name" value="MEDS"/>
    <property type="match status" value="1"/>
</dbReference>
<evidence type="ECO:0000313" key="5">
    <source>
        <dbReference type="EMBL" id="OJF15995.1"/>
    </source>
</evidence>
<keyword evidence="6" id="KW-1185">Reference proteome</keyword>
<keyword evidence="1" id="KW-0418">Kinase</keyword>
<dbReference type="Gene3D" id="3.30.565.10">
    <property type="entry name" value="Histidine kinase-like ATPase, C-terminal domain"/>
    <property type="match status" value="1"/>
</dbReference>
<dbReference type="PANTHER" id="PTHR35526">
    <property type="entry name" value="ANTI-SIGMA-F FACTOR RSBW-RELATED"/>
    <property type="match status" value="1"/>
</dbReference>
<dbReference type="InterPro" id="IPR050267">
    <property type="entry name" value="Anti-sigma-factor_SerPK"/>
</dbReference>